<keyword evidence="7 9" id="KW-0472">Membrane</keyword>
<dbReference type="PROSITE" id="PS52016">
    <property type="entry name" value="TONB_DEPENDENT_REC_3"/>
    <property type="match status" value="1"/>
</dbReference>
<evidence type="ECO:0000256" key="3">
    <source>
        <dbReference type="ARBA" id="ARBA00022452"/>
    </source>
</evidence>
<evidence type="ECO:0000256" key="1">
    <source>
        <dbReference type="ARBA" id="ARBA00004571"/>
    </source>
</evidence>
<gene>
    <name evidence="15" type="ORF">B3C1_17937</name>
</gene>
<keyword evidence="8 9" id="KW-0998">Cell outer membrane</keyword>
<keyword evidence="15" id="KW-0675">Receptor</keyword>
<comment type="caution">
    <text evidence="15">The sequence shown here is derived from an EMBL/GenBank/DDBJ whole genome shotgun (WGS) entry which is preliminary data.</text>
</comment>
<dbReference type="SUPFAM" id="SSF56935">
    <property type="entry name" value="Porins"/>
    <property type="match status" value="1"/>
</dbReference>
<dbReference type="AlphaFoldDB" id="K2ID02"/>
<comment type="subcellular location">
    <subcellularLocation>
        <location evidence="1 9">Cell outer membrane</location>
        <topology evidence="1 9">Multi-pass membrane protein</topology>
    </subcellularLocation>
</comment>
<evidence type="ECO:0000256" key="4">
    <source>
        <dbReference type="ARBA" id="ARBA00022692"/>
    </source>
</evidence>
<evidence type="ECO:0000313" key="15">
    <source>
        <dbReference type="EMBL" id="EKE67851.1"/>
    </source>
</evidence>
<feature type="short sequence motif" description="TonB C-terminal box" evidence="10">
    <location>
        <begin position="874"/>
        <end position="891"/>
    </location>
</feature>
<dbReference type="STRING" id="745411.B3C1_17937"/>
<comment type="similarity">
    <text evidence="9 11">Belongs to the TonB-dependent receptor family.</text>
</comment>
<proteinExistence type="inferred from homology"/>
<dbReference type="GO" id="GO:0009279">
    <property type="term" value="C:cell outer membrane"/>
    <property type="evidence" value="ECO:0007669"/>
    <property type="project" value="UniProtKB-SubCell"/>
</dbReference>
<keyword evidence="16" id="KW-1185">Reference proteome</keyword>
<evidence type="ECO:0000259" key="13">
    <source>
        <dbReference type="Pfam" id="PF00593"/>
    </source>
</evidence>
<evidence type="ECO:0000256" key="10">
    <source>
        <dbReference type="PROSITE-ProRule" id="PRU10144"/>
    </source>
</evidence>
<dbReference type="PANTHER" id="PTHR47234:SF1">
    <property type="entry name" value="TONB-DEPENDENT RECEPTOR"/>
    <property type="match status" value="1"/>
</dbReference>
<feature type="signal peptide" evidence="12">
    <location>
        <begin position="1"/>
        <end position="29"/>
    </location>
</feature>
<evidence type="ECO:0000256" key="9">
    <source>
        <dbReference type="PROSITE-ProRule" id="PRU01360"/>
    </source>
</evidence>
<dbReference type="InterPro" id="IPR012910">
    <property type="entry name" value="Plug_dom"/>
</dbReference>
<feature type="domain" description="TonB-dependent receptor plug" evidence="14">
    <location>
        <begin position="59"/>
        <end position="174"/>
    </location>
</feature>
<dbReference type="InterPro" id="IPR010917">
    <property type="entry name" value="TonB_rcpt_CS"/>
</dbReference>
<dbReference type="InterPro" id="IPR037066">
    <property type="entry name" value="Plug_dom_sf"/>
</dbReference>
<evidence type="ECO:0000256" key="12">
    <source>
        <dbReference type="SAM" id="SignalP"/>
    </source>
</evidence>
<dbReference type="InterPro" id="IPR039426">
    <property type="entry name" value="TonB-dep_rcpt-like"/>
</dbReference>
<keyword evidence="6 11" id="KW-0798">TonB box</keyword>
<dbReference type="Gene3D" id="2.40.170.20">
    <property type="entry name" value="TonB-dependent receptor, beta-barrel domain"/>
    <property type="match status" value="1"/>
</dbReference>
<keyword evidence="2 9" id="KW-0813">Transport</keyword>
<dbReference type="InterPro" id="IPR000531">
    <property type="entry name" value="Beta-barrel_TonB"/>
</dbReference>
<dbReference type="eggNOG" id="COG1629">
    <property type="taxonomic scope" value="Bacteria"/>
</dbReference>
<dbReference type="Proteomes" id="UP000006755">
    <property type="component" value="Unassembled WGS sequence"/>
</dbReference>
<dbReference type="PANTHER" id="PTHR47234">
    <property type="match status" value="1"/>
</dbReference>
<evidence type="ECO:0000259" key="14">
    <source>
        <dbReference type="Pfam" id="PF07715"/>
    </source>
</evidence>
<dbReference type="Pfam" id="PF07715">
    <property type="entry name" value="Plug"/>
    <property type="match status" value="1"/>
</dbReference>
<protein>
    <submittedName>
        <fullName evidence="15">Outer membrane receptor protein</fullName>
    </submittedName>
</protein>
<dbReference type="PATRIC" id="fig|745411.4.peg.3526"/>
<dbReference type="RefSeq" id="WP_008486579.1">
    <property type="nucleotide sequence ID" value="NZ_AMRI01000036.1"/>
</dbReference>
<sequence length="891" mass="98047">MIEKKNIAKFVQMTLLMSAGAAMSNMAYAADDEASVQDDKKVERIEVTGSRIKRTDIEGASPVVVIDASEISRRGFTSTFQVLDSLTQATGSKQGEQFTNSFTPAAQDVNLRGLGGGRTLVLLNGRRVADYPLPFNGQSNFFNWSTIPLAAVKRVEILTDGASAIYGSDAIAGVVNVITKDQVDETTISAQFGTTTNGGGDSKQFQATTGFELGSSNWVVSAEYKENKPIYGKDRDWLNSYMDNPNPSSRYPSLAIIDMDWNGGANFGKGELPSPDACINSESGYVAAYSPSRADYCGGDLTGDESLRAYRENLSLYAHGEMDLTDNISLFTDILYFDTSVENSGAKLFWGGYSFDDTRGLRRYQRIFSSSELGANIDTSDETTTNVTLGLKGVLAGQYDWEVSYTDSRYDLKSRTRRFKEEAIDLYFLTDRDYGIGSAIGSGVRNSIFSPLSQETLAGLTGTQKQDADSSMKQLTGIIGGDLFELPAGMVQFSATAEYSSQDYSIDLDERTLNKDGFGWSGLTGTEGGGDRDRYAAGIEFLVPVFEGFDLSPAIRYDKYDDGSSVGGRFTSQIKFTYRPIDELMFRGGWSQTFRAPDMHYLFAKDSGFYTNVVDTYQCDQDGEGSAACENTVQIQGNRSGNLDLKEEKGQNFSLGLVAEPIENLSFTIDYYKIELEDVVYDISAQRLVNDEAECRDGSRDPNSSYCQFVFSKVIRGGSGGSAGDIVEVGTYPINQAKQNQSGFDASASYKWTTDYGDLSVQLGYTIVTKLEEQVFPDDPMTSIRSSGYDPRSKVNGSVTWSTDKYQATLYADRTGSTLNYDEDGRLSGWTRFNLTAGMELTDNVGLGITVNNLFDERPPEDKNWTAWPYFDRSYYNAVGREVFVSTTVRF</sequence>
<name>K2ID02_9GAMM</name>
<evidence type="ECO:0000256" key="11">
    <source>
        <dbReference type="RuleBase" id="RU003357"/>
    </source>
</evidence>
<evidence type="ECO:0000256" key="8">
    <source>
        <dbReference type="ARBA" id="ARBA00023237"/>
    </source>
</evidence>
<dbReference type="Gene3D" id="2.170.130.10">
    <property type="entry name" value="TonB-dependent receptor, plug domain"/>
    <property type="match status" value="1"/>
</dbReference>
<feature type="domain" description="TonB-dependent receptor-like beta-barrel" evidence="13">
    <location>
        <begin position="348"/>
        <end position="854"/>
    </location>
</feature>
<dbReference type="PROSITE" id="PS01156">
    <property type="entry name" value="TONB_DEPENDENT_REC_2"/>
    <property type="match status" value="1"/>
</dbReference>
<evidence type="ECO:0000256" key="6">
    <source>
        <dbReference type="ARBA" id="ARBA00023077"/>
    </source>
</evidence>
<keyword evidence="3 9" id="KW-1134">Transmembrane beta strand</keyword>
<reference evidence="15 16" key="1">
    <citation type="journal article" date="2012" name="J. Bacteriol.">
        <title>Genome Sequence of Gallaecimonas xiamenensis Type Strain 3-C-1.</title>
        <authorList>
            <person name="Lai Q."/>
            <person name="Wang L."/>
            <person name="Wang W."/>
            <person name="Shao Z."/>
        </authorList>
    </citation>
    <scope>NUCLEOTIDE SEQUENCE [LARGE SCALE GENOMIC DNA]</scope>
    <source>
        <strain evidence="15 16">3-C-1</strain>
    </source>
</reference>
<keyword evidence="5 12" id="KW-0732">Signal</keyword>
<dbReference type="InterPro" id="IPR036942">
    <property type="entry name" value="Beta-barrel_TonB_sf"/>
</dbReference>
<dbReference type="OrthoDB" id="176248at2"/>
<evidence type="ECO:0000256" key="2">
    <source>
        <dbReference type="ARBA" id="ARBA00022448"/>
    </source>
</evidence>
<organism evidence="15 16">
    <name type="scientific">Gallaecimonas xiamenensis 3-C-1</name>
    <dbReference type="NCBI Taxonomy" id="745411"/>
    <lineage>
        <taxon>Bacteria</taxon>
        <taxon>Pseudomonadati</taxon>
        <taxon>Pseudomonadota</taxon>
        <taxon>Gammaproteobacteria</taxon>
        <taxon>Enterobacterales</taxon>
        <taxon>Gallaecimonadaceae</taxon>
        <taxon>Gallaecimonas</taxon>
    </lineage>
</organism>
<keyword evidence="4 9" id="KW-0812">Transmembrane</keyword>
<evidence type="ECO:0000256" key="7">
    <source>
        <dbReference type="ARBA" id="ARBA00023136"/>
    </source>
</evidence>
<evidence type="ECO:0000313" key="16">
    <source>
        <dbReference type="Proteomes" id="UP000006755"/>
    </source>
</evidence>
<evidence type="ECO:0000256" key="5">
    <source>
        <dbReference type="ARBA" id="ARBA00022729"/>
    </source>
</evidence>
<feature type="chain" id="PRO_5003860976" evidence="12">
    <location>
        <begin position="30"/>
        <end position="891"/>
    </location>
</feature>
<dbReference type="Pfam" id="PF00593">
    <property type="entry name" value="TonB_dep_Rec_b-barrel"/>
    <property type="match status" value="1"/>
</dbReference>
<dbReference type="EMBL" id="AMRI01000036">
    <property type="protein sequence ID" value="EKE67851.1"/>
    <property type="molecule type" value="Genomic_DNA"/>
</dbReference>
<accession>K2ID02</accession>